<dbReference type="InterPro" id="IPR050263">
    <property type="entry name" value="Bact_Fimbrial_Adh_Pro"/>
</dbReference>
<dbReference type="GO" id="GO:0009289">
    <property type="term" value="C:pilus"/>
    <property type="evidence" value="ECO:0007669"/>
    <property type="project" value="InterPro"/>
</dbReference>
<evidence type="ECO:0000313" key="4">
    <source>
        <dbReference type="Proteomes" id="UP000069162"/>
    </source>
</evidence>
<dbReference type="OrthoDB" id="6595023at2"/>
<dbReference type="Proteomes" id="UP000069162">
    <property type="component" value="Chromosome"/>
</dbReference>
<organism evidence="3 4">
    <name type="scientific">[Enterobacter] lignolyticus</name>
    <dbReference type="NCBI Taxonomy" id="1334193"/>
    <lineage>
        <taxon>Bacteria</taxon>
        <taxon>Pseudomonadati</taxon>
        <taxon>Pseudomonadota</taxon>
        <taxon>Gammaproteobacteria</taxon>
        <taxon>Enterobacterales</taxon>
        <taxon>Enterobacteriaceae</taxon>
        <taxon>Pluralibacter</taxon>
    </lineage>
</organism>
<evidence type="ECO:0000313" key="3">
    <source>
        <dbReference type="EMBL" id="ALR75491.1"/>
    </source>
</evidence>
<reference evidence="4" key="1">
    <citation type="submission" date="2015-10" db="EMBL/GenBank/DDBJ databases">
        <title>Complete Genome Sequencing of Klebsiella sp. strain G5.</title>
        <authorList>
            <person name="Chan K.-G."/>
            <person name="Chen J.-W."/>
        </authorList>
    </citation>
    <scope>NUCLEOTIDE SEQUENCE [LARGE SCALE GENOMIC DNA]</scope>
    <source>
        <strain evidence="4">G5</strain>
    </source>
</reference>
<dbReference type="PANTHER" id="PTHR33420:SF33">
    <property type="entry name" value="MINOR FIMBRIAL SUBUNIT"/>
    <property type="match status" value="1"/>
</dbReference>
<dbReference type="RefSeq" id="WP_062740381.1">
    <property type="nucleotide sequence ID" value="NZ_CP012871.1"/>
</dbReference>
<dbReference type="AlphaFoldDB" id="A0A806XA57"/>
<keyword evidence="1" id="KW-0732">Signal</keyword>
<protein>
    <submittedName>
        <fullName evidence="3">Fimbrial protein</fullName>
    </submittedName>
</protein>
<evidence type="ECO:0000256" key="1">
    <source>
        <dbReference type="SAM" id="SignalP"/>
    </source>
</evidence>
<feature type="chain" id="PRO_5032650734" evidence="1">
    <location>
        <begin position="23"/>
        <end position="190"/>
    </location>
</feature>
<gene>
    <name evidence="3" type="ORF">AO703_03960</name>
</gene>
<dbReference type="InterPro" id="IPR036937">
    <property type="entry name" value="Adhesion_dom_fimbrial_sf"/>
</dbReference>
<evidence type="ECO:0000259" key="2">
    <source>
        <dbReference type="Pfam" id="PF00419"/>
    </source>
</evidence>
<dbReference type="PANTHER" id="PTHR33420">
    <property type="entry name" value="FIMBRIAL SUBUNIT ELFA-RELATED"/>
    <property type="match status" value="1"/>
</dbReference>
<dbReference type="KEGG" id="kle:AO703_03960"/>
<dbReference type="Gene3D" id="2.60.40.1090">
    <property type="entry name" value="Fimbrial-type adhesion domain"/>
    <property type="match status" value="1"/>
</dbReference>
<dbReference type="EMBL" id="CP012871">
    <property type="protein sequence ID" value="ALR75491.1"/>
    <property type="molecule type" value="Genomic_DNA"/>
</dbReference>
<dbReference type="InterPro" id="IPR000259">
    <property type="entry name" value="Adhesion_dom_fimbrial"/>
</dbReference>
<proteinExistence type="predicted"/>
<feature type="domain" description="Fimbrial-type adhesion" evidence="2">
    <location>
        <begin position="53"/>
        <end position="189"/>
    </location>
</feature>
<sequence length="190" mass="20470">MKLPLRLALLLMMSFGAIKIYAQDLTVNFTATIKDTTCAMTVIALNGANLSGDSTANDYYLDFPTMGISDIVNKSALTEASFKIMPQNCNNYVSSLSMTINGTISGYTPSLIVTDSSISGHTNYAGVGFKRMSADDTQRFTLNGSQNISWTRDEIINGLDLTGIIRQTTSAGTITPGVLQAKATFVFTYN</sequence>
<dbReference type="Pfam" id="PF00419">
    <property type="entry name" value="Fimbrial"/>
    <property type="match status" value="1"/>
</dbReference>
<feature type="signal peptide" evidence="1">
    <location>
        <begin position="1"/>
        <end position="22"/>
    </location>
</feature>
<dbReference type="InterPro" id="IPR008966">
    <property type="entry name" value="Adhesion_dom_sf"/>
</dbReference>
<name>A0A806XA57_9ENTR</name>
<dbReference type="SUPFAM" id="SSF49401">
    <property type="entry name" value="Bacterial adhesins"/>
    <property type="match status" value="1"/>
</dbReference>
<accession>A0A806XA57</accession>
<dbReference type="GO" id="GO:0043709">
    <property type="term" value="P:cell adhesion involved in single-species biofilm formation"/>
    <property type="evidence" value="ECO:0007669"/>
    <property type="project" value="TreeGrafter"/>
</dbReference>